<keyword evidence="1" id="KW-0732">Signal</keyword>
<dbReference type="STRING" id="408657.SAMN04487995_4526"/>
<feature type="domain" description="DUF5777" evidence="2">
    <location>
        <begin position="43"/>
        <end position="293"/>
    </location>
</feature>
<feature type="chain" id="PRO_5011474055" description="DUF5777 domain-containing protein" evidence="1">
    <location>
        <begin position="21"/>
        <end position="306"/>
    </location>
</feature>
<protein>
    <recommendedName>
        <fullName evidence="2">DUF5777 domain-containing protein</fullName>
    </recommendedName>
</protein>
<dbReference type="Proteomes" id="UP000199532">
    <property type="component" value="Unassembled WGS sequence"/>
</dbReference>
<dbReference type="RefSeq" id="WP_090338520.1">
    <property type="nucleotide sequence ID" value="NZ_FNXY01000007.1"/>
</dbReference>
<evidence type="ECO:0000313" key="4">
    <source>
        <dbReference type="Proteomes" id="UP000199532"/>
    </source>
</evidence>
<dbReference type="AlphaFoldDB" id="A0A1H6YLQ2"/>
<reference evidence="3 4" key="1">
    <citation type="submission" date="2016-10" db="EMBL/GenBank/DDBJ databases">
        <authorList>
            <person name="de Groot N.N."/>
        </authorList>
    </citation>
    <scope>NUCLEOTIDE SEQUENCE [LARGE SCALE GENOMIC DNA]</scope>
    <source>
        <strain evidence="3 4">DSM 19938</strain>
    </source>
</reference>
<evidence type="ECO:0000313" key="3">
    <source>
        <dbReference type="EMBL" id="SEJ40754.1"/>
    </source>
</evidence>
<evidence type="ECO:0000256" key="1">
    <source>
        <dbReference type="SAM" id="SignalP"/>
    </source>
</evidence>
<dbReference type="EMBL" id="FNXY01000007">
    <property type="protein sequence ID" value="SEJ40754.1"/>
    <property type="molecule type" value="Genomic_DNA"/>
</dbReference>
<dbReference type="Pfam" id="PF19089">
    <property type="entry name" value="DUF5777"/>
    <property type="match status" value="1"/>
</dbReference>
<keyword evidence="4" id="KW-1185">Reference proteome</keyword>
<dbReference type="InterPro" id="IPR045916">
    <property type="entry name" value="DUF5777"/>
</dbReference>
<organism evidence="3 4">
    <name type="scientific">Dyadobacter koreensis</name>
    <dbReference type="NCBI Taxonomy" id="408657"/>
    <lineage>
        <taxon>Bacteria</taxon>
        <taxon>Pseudomonadati</taxon>
        <taxon>Bacteroidota</taxon>
        <taxon>Cytophagia</taxon>
        <taxon>Cytophagales</taxon>
        <taxon>Spirosomataceae</taxon>
        <taxon>Dyadobacter</taxon>
    </lineage>
</organism>
<dbReference type="OrthoDB" id="1117410at2"/>
<dbReference type="SUPFAM" id="SSF56935">
    <property type="entry name" value="Porins"/>
    <property type="match status" value="1"/>
</dbReference>
<sequence>MRVKKIIAVAMLLTGSSAFAQEDLLKQLDQVQDSATVYSAATFKGTRIINGHSVETVGKNNMDFIISHRFGAVNSGANNFFGLDESQIRLALEYGLTDRLMVGIGRSSYQKTIDVFVKYRLLKQSSGFKNMPVSVTLFVSDAHNASTSSTELPFYTIAQRQTYTFQALIARKFSEKFSLQITPTVLHRNLAENQIDANNLYALGMGGRYKLTKRTSFNVEYWYTPKTFAGTTQRDPRFTNTLSLGFDIETGGHVFQLHLTNSRGMIEKQFIGQTTGKWNSGDIFYGFNVARTFSFDKSKKRKSSGY</sequence>
<name>A0A1H6YLQ2_9BACT</name>
<gene>
    <name evidence="3" type="ORF">SAMN04487995_4526</name>
</gene>
<proteinExistence type="predicted"/>
<evidence type="ECO:0000259" key="2">
    <source>
        <dbReference type="Pfam" id="PF19089"/>
    </source>
</evidence>
<feature type="signal peptide" evidence="1">
    <location>
        <begin position="1"/>
        <end position="20"/>
    </location>
</feature>
<accession>A0A1H6YLQ2</accession>